<dbReference type="SMART" id="SM00220">
    <property type="entry name" value="S_TKc"/>
    <property type="match status" value="1"/>
</dbReference>
<dbReference type="STRING" id="401625.A0A0P1BHC1"/>
<feature type="compositionally biased region" description="Basic and acidic residues" evidence="5">
    <location>
        <begin position="29"/>
        <end position="48"/>
    </location>
</feature>
<dbReference type="InterPro" id="IPR000719">
    <property type="entry name" value="Prot_kinase_dom"/>
</dbReference>
<feature type="domain" description="Protein kinase" evidence="6">
    <location>
        <begin position="143"/>
        <end position="462"/>
    </location>
</feature>
<keyword evidence="1 3" id="KW-0547">Nucleotide-binding</keyword>
<dbReference type="OrthoDB" id="40902at2759"/>
<sequence length="482" mass="53620">MARLRGSGKVKPVRRRKKRFLLPLPGDVGRPDARDQPMELDANERPQEALEDAQQGDRALEKEDPLAQIVAHLRTARAGQRQALVIQPHRTFVVGRHFQWYVGVYRPAKKPGRRRLMNAAHTHSDYVVPAPSVSARTIVGDYRILPRVLGTGSFATVRLAIQIDTGAQAACKQQDRRWIEEEENAATARREIQLLQRLSHPNINGLLALEKDRRYQYCFVSCATGGDLFGYILAHGQIQEAEAKFIFFQLQSALTYVHEHGVAHRDIKGENVLLITAGKFPHVQLADFGLASERTLENAIVGLPLGKHNARSHCGTVSYLPPEVLKTRVVLEAYEATSVDVWALGLVLYVMLSGRHPFDSALLDAMDDCTYDVQLELLERGHVTEEYLVDRGLLVMKPAPPSSGDQAAQDTLVERRALIRAIFSGIDVSSPDLKGTSDAGQLVQVRVSKRLTARQAGKSAWIQSSLPQLKAMYGERVLGRFS</sequence>
<dbReference type="Pfam" id="PF00069">
    <property type="entry name" value="Pkinase"/>
    <property type="match status" value="1"/>
</dbReference>
<keyword evidence="2 3" id="KW-0067">ATP-binding</keyword>
<keyword evidence="7" id="KW-0418">Kinase</keyword>
<dbReference type="FunFam" id="1.10.510.10:FF:000571">
    <property type="entry name" value="Maternal embryonic leucine zipper kinase"/>
    <property type="match status" value="1"/>
</dbReference>
<proteinExistence type="inferred from homology"/>
<dbReference type="GO" id="GO:0004674">
    <property type="term" value="F:protein serine/threonine kinase activity"/>
    <property type="evidence" value="ECO:0007669"/>
    <property type="project" value="UniProtKB-KW"/>
</dbReference>
<dbReference type="PROSITE" id="PS00107">
    <property type="entry name" value="PROTEIN_KINASE_ATP"/>
    <property type="match status" value="1"/>
</dbReference>
<evidence type="ECO:0000256" key="1">
    <source>
        <dbReference type="ARBA" id="ARBA00022741"/>
    </source>
</evidence>
<evidence type="ECO:0000256" key="5">
    <source>
        <dbReference type="SAM" id="MobiDB-lite"/>
    </source>
</evidence>
<dbReference type="GO" id="GO:0005737">
    <property type="term" value="C:cytoplasm"/>
    <property type="evidence" value="ECO:0007669"/>
    <property type="project" value="TreeGrafter"/>
</dbReference>
<keyword evidence="4" id="KW-0723">Serine/threonine-protein kinase</keyword>
<comment type="similarity">
    <text evidence="4">Belongs to the protein kinase superfamily.</text>
</comment>
<feature type="compositionally biased region" description="Basic residues" evidence="5">
    <location>
        <begin position="1"/>
        <end position="20"/>
    </location>
</feature>
<dbReference type="EMBL" id="CCYA01000272">
    <property type="protein sequence ID" value="CEH15741.1"/>
    <property type="molecule type" value="Genomic_DNA"/>
</dbReference>
<dbReference type="PANTHER" id="PTHR24346:SF30">
    <property type="entry name" value="MATERNAL EMBRYONIC LEUCINE ZIPPER KINASE"/>
    <property type="match status" value="1"/>
</dbReference>
<dbReference type="InterPro" id="IPR011009">
    <property type="entry name" value="Kinase-like_dom_sf"/>
</dbReference>
<evidence type="ECO:0000256" key="3">
    <source>
        <dbReference type="PROSITE-ProRule" id="PRU10141"/>
    </source>
</evidence>
<dbReference type="Proteomes" id="UP000054845">
    <property type="component" value="Unassembled WGS sequence"/>
</dbReference>
<dbReference type="GO" id="GO:0035556">
    <property type="term" value="P:intracellular signal transduction"/>
    <property type="evidence" value="ECO:0007669"/>
    <property type="project" value="TreeGrafter"/>
</dbReference>
<reference evidence="8" key="1">
    <citation type="submission" date="2014-09" db="EMBL/GenBank/DDBJ databases">
        <authorList>
            <person name="Sharma Rahul"/>
            <person name="Thines Marco"/>
        </authorList>
    </citation>
    <scope>NUCLEOTIDE SEQUENCE [LARGE SCALE GENOMIC DNA]</scope>
</reference>
<dbReference type="AlphaFoldDB" id="A0A0P1BHC1"/>
<dbReference type="PANTHER" id="PTHR24346">
    <property type="entry name" value="MAP/MICROTUBULE AFFINITY-REGULATING KINASE"/>
    <property type="match status" value="1"/>
</dbReference>
<feature type="binding site" evidence="3">
    <location>
        <position position="172"/>
    </location>
    <ligand>
        <name>ATP</name>
        <dbReference type="ChEBI" id="CHEBI:30616"/>
    </ligand>
</feature>
<evidence type="ECO:0000256" key="4">
    <source>
        <dbReference type="RuleBase" id="RU000304"/>
    </source>
</evidence>
<accession>A0A0P1BHC1</accession>
<organism evidence="7 8">
    <name type="scientific">Ceraceosorus bombacis</name>
    <dbReference type="NCBI Taxonomy" id="401625"/>
    <lineage>
        <taxon>Eukaryota</taxon>
        <taxon>Fungi</taxon>
        <taxon>Dikarya</taxon>
        <taxon>Basidiomycota</taxon>
        <taxon>Ustilaginomycotina</taxon>
        <taxon>Exobasidiomycetes</taxon>
        <taxon>Ceraceosorales</taxon>
        <taxon>Ceraceosoraceae</taxon>
        <taxon>Ceraceosorus</taxon>
    </lineage>
</organism>
<dbReference type="GO" id="GO:0005524">
    <property type="term" value="F:ATP binding"/>
    <property type="evidence" value="ECO:0007669"/>
    <property type="project" value="UniProtKB-UniRule"/>
</dbReference>
<evidence type="ECO:0000256" key="2">
    <source>
        <dbReference type="ARBA" id="ARBA00022840"/>
    </source>
</evidence>
<evidence type="ECO:0000313" key="7">
    <source>
        <dbReference type="EMBL" id="CEH15741.1"/>
    </source>
</evidence>
<dbReference type="PROSITE" id="PS00108">
    <property type="entry name" value="PROTEIN_KINASE_ST"/>
    <property type="match status" value="1"/>
</dbReference>
<dbReference type="PROSITE" id="PS50011">
    <property type="entry name" value="PROTEIN_KINASE_DOM"/>
    <property type="match status" value="1"/>
</dbReference>
<evidence type="ECO:0000259" key="6">
    <source>
        <dbReference type="PROSITE" id="PS50011"/>
    </source>
</evidence>
<evidence type="ECO:0000313" key="8">
    <source>
        <dbReference type="Proteomes" id="UP000054845"/>
    </source>
</evidence>
<dbReference type="InterPro" id="IPR008271">
    <property type="entry name" value="Ser/Thr_kinase_AS"/>
</dbReference>
<keyword evidence="7" id="KW-0808">Transferase</keyword>
<name>A0A0P1BHC1_9BASI</name>
<feature type="region of interest" description="Disordered" evidence="5">
    <location>
        <begin position="1"/>
        <end position="58"/>
    </location>
</feature>
<protein>
    <submittedName>
        <fullName evidence="7">Kinase-like protein</fullName>
    </submittedName>
</protein>
<dbReference type="InterPro" id="IPR017441">
    <property type="entry name" value="Protein_kinase_ATP_BS"/>
</dbReference>
<dbReference type="SUPFAM" id="SSF56112">
    <property type="entry name" value="Protein kinase-like (PK-like)"/>
    <property type="match status" value="1"/>
</dbReference>
<dbReference type="Gene3D" id="1.10.510.10">
    <property type="entry name" value="Transferase(Phosphotransferase) domain 1"/>
    <property type="match status" value="1"/>
</dbReference>
<keyword evidence="8" id="KW-1185">Reference proteome</keyword>